<dbReference type="PANTHER" id="PTHR43436:SF1">
    <property type="entry name" value="TRANSCRIPTIONAL REGULATORY PROTEIN"/>
    <property type="match status" value="1"/>
</dbReference>
<keyword evidence="1" id="KW-0805">Transcription regulation</keyword>
<dbReference type="Pfam" id="PF06719">
    <property type="entry name" value="AraC_N"/>
    <property type="match status" value="1"/>
</dbReference>
<dbReference type="GO" id="GO:0003700">
    <property type="term" value="F:DNA-binding transcription factor activity"/>
    <property type="evidence" value="ECO:0007669"/>
    <property type="project" value="InterPro"/>
</dbReference>
<dbReference type="InterPro" id="IPR009594">
    <property type="entry name" value="Tscrpt_reg_HTH_AraC_N"/>
</dbReference>
<dbReference type="SUPFAM" id="SSF46689">
    <property type="entry name" value="Homeodomain-like"/>
    <property type="match status" value="2"/>
</dbReference>
<evidence type="ECO:0000313" key="4">
    <source>
        <dbReference type="EMBL" id="ANF30162.1"/>
    </source>
</evidence>
<dbReference type="InterPro" id="IPR009057">
    <property type="entry name" value="Homeodomain-like_sf"/>
</dbReference>
<accession>A0A172X0N3</accession>
<feature type="domain" description="HTH araC/xylS-type" evidence="3">
    <location>
        <begin position="191"/>
        <end position="289"/>
    </location>
</feature>
<dbReference type="AlphaFoldDB" id="A0A172X0N3"/>
<dbReference type="Gene3D" id="1.10.10.60">
    <property type="entry name" value="Homeodomain-like"/>
    <property type="match status" value="1"/>
</dbReference>
<dbReference type="PROSITE" id="PS01124">
    <property type="entry name" value="HTH_ARAC_FAMILY_2"/>
    <property type="match status" value="1"/>
</dbReference>
<organism evidence="4">
    <name type="scientific">Hafnia alvei</name>
    <dbReference type="NCBI Taxonomy" id="569"/>
    <lineage>
        <taxon>Bacteria</taxon>
        <taxon>Pseudomonadati</taxon>
        <taxon>Pseudomonadota</taxon>
        <taxon>Gammaproteobacteria</taxon>
        <taxon>Enterobacterales</taxon>
        <taxon>Hafniaceae</taxon>
        <taxon>Hafnia</taxon>
    </lineage>
</organism>
<dbReference type="Pfam" id="PF12833">
    <property type="entry name" value="HTH_18"/>
    <property type="match status" value="1"/>
</dbReference>
<proteinExistence type="predicted"/>
<reference evidence="4" key="1">
    <citation type="journal article" date="2016" name="PLoS ONE">
        <title>Genetic Diversity of O-Antigens in Hafnia alvei and the Development of a Suspension Array for Serotype Detection.</title>
        <authorList>
            <person name="Duan Z."/>
            <person name="Niedziela T."/>
            <person name="Lugowski C."/>
            <person name="Cao B."/>
            <person name="Wang T."/>
            <person name="Xu L."/>
            <person name="Yang B."/>
            <person name="Liu B."/>
            <person name="Wang L."/>
        </authorList>
    </citation>
    <scope>NUCLEOTIDE SEQUENCE</scope>
    <source>
        <strain evidence="4">PCM1222</strain>
    </source>
</reference>
<protein>
    <submittedName>
        <fullName evidence="4">RCS-specific HTH-type transcriptional activator RclR</fullName>
    </submittedName>
</protein>
<name>A0A172X0N3_HAFAL</name>
<dbReference type="InterPro" id="IPR018060">
    <property type="entry name" value="HTH_AraC"/>
</dbReference>
<dbReference type="EMBL" id="KX117095">
    <property type="protein sequence ID" value="ANF30162.1"/>
    <property type="molecule type" value="Genomic_DNA"/>
</dbReference>
<dbReference type="GO" id="GO:0043565">
    <property type="term" value="F:sequence-specific DNA binding"/>
    <property type="evidence" value="ECO:0007669"/>
    <property type="project" value="InterPro"/>
</dbReference>
<sequence length="295" mass="33251">MMKKIYGHLKQQLQGLLPATGKTSSLIDGLELIRRDRAARDESCIYQPAIEFIVQGEMESLTGNERLAYGEGQIMVTGIDAPCIINDIKVAADAPFLCVDLVLDLALVTEISVNMGTINLCNSHKGICVIPSTPEIADAFLRLIRLLHTPQHIEALAPLIIREIHYYLLIGEMGKYLRALATEGSHNQRVAKSVSWLRDNFLAPLEIEQLANLAHMSVSTFHRHFRKVTSFSPLQFQKRLRLYEAQRLMLVEELDGTTAAFQVGYESASQFNREYKREFGNPPQRDVDRMRVASV</sequence>
<evidence type="ECO:0000256" key="2">
    <source>
        <dbReference type="ARBA" id="ARBA00023163"/>
    </source>
</evidence>
<dbReference type="SMART" id="SM00342">
    <property type="entry name" value="HTH_ARAC"/>
    <property type="match status" value="1"/>
</dbReference>
<evidence type="ECO:0000256" key="1">
    <source>
        <dbReference type="ARBA" id="ARBA00023015"/>
    </source>
</evidence>
<gene>
    <name evidence="4" type="primary">rclR</name>
</gene>
<evidence type="ECO:0000259" key="3">
    <source>
        <dbReference type="PROSITE" id="PS01124"/>
    </source>
</evidence>
<keyword evidence="2" id="KW-0804">Transcription</keyword>
<dbReference type="PANTHER" id="PTHR43436">
    <property type="entry name" value="ARAC-FAMILY TRANSCRIPTIONAL REGULATOR"/>
    <property type="match status" value="1"/>
</dbReference>
<dbReference type="RefSeq" id="WP_111329719.1">
    <property type="nucleotide sequence ID" value="NZ_CP021971.1"/>
</dbReference>